<dbReference type="SMART" id="SM00448">
    <property type="entry name" value="REC"/>
    <property type="match status" value="1"/>
</dbReference>
<dbReference type="GO" id="GO:0043565">
    <property type="term" value="F:sequence-specific DNA binding"/>
    <property type="evidence" value="ECO:0007669"/>
    <property type="project" value="InterPro"/>
</dbReference>
<keyword evidence="5" id="KW-0597">Phosphoprotein</keyword>
<dbReference type="InterPro" id="IPR025944">
    <property type="entry name" value="Sigma_54_int_dom_CS"/>
</dbReference>
<dbReference type="SUPFAM" id="SSF46689">
    <property type="entry name" value="Homeodomain-like"/>
    <property type="match status" value="1"/>
</dbReference>
<proteinExistence type="predicted"/>
<keyword evidence="1" id="KW-0547">Nucleotide-binding</keyword>
<protein>
    <submittedName>
        <fullName evidence="8">Two component, sigma54 specific, transcriptional regulator, Fis family</fullName>
    </submittedName>
</protein>
<dbReference type="InterPro" id="IPR003593">
    <property type="entry name" value="AAA+_ATPase"/>
</dbReference>
<dbReference type="AlphaFoldDB" id="A0A099K704"/>
<dbReference type="InterPro" id="IPR058031">
    <property type="entry name" value="AAA_lid_NorR"/>
</dbReference>
<dbReference type="RefSeq" id="WP_033084672.1">
    <property type="nucleotide sequence ID" value="NZ_JQEC01000075.1"/>
</dbReference>
<dbReference type="OrthoDB" id="9804019at2"/>
<reference evidence="8 9" key="1">
    <citation type="submission" date="2014-08" db="EMBL/GenBank/DDBJ databases">
        <title>Genomic and Phenotypic Diversity of Colwellia psychrerythraea strains from Disparate Marine Basins.</title>
        <authorList>
            <person name="Techtmann S.M."/>
            <person name="Stelling S.C."/>
            <person name="Utturkar S.M."/>
            <person name="Alshibli N."/>
            <person name="Harris A."/>
            <person name="Brown S.D."/>
            <person name="Hazen T.C."/>
        </authorList>
    </citation>
    <scope>NUCLEOTIDE SEQUENCE [LARGE SCALE GENOMIC DNA]</scope>
    <source>
        <strain evidence="8 9">GAB14E</strain>
    </source>
</reference>
<dbReference type="InterPro" id="IPR001789">
    <property type="entry name" value="Sig_transdc_resp-reg_receiver"/>
</dbReference>
<dbReference type="Pfam" id="PF00158">
    <property type="entry name" value="Sigma54_activat"/>
    <property type="match status" value="1"/>
</dbReference>
<comment type="caution">
    <text evidence="8">The sequence shown here is derived from an EMBL/GenBank/DDBJ whole genome shotgun (WGS) entry which is preliminary data.</text>
</comment>
<keyword evidence="2" id="KW-0067">ATP-binding</keyword>
<feature type="domain" description="Sigma-54 factor interaction" evidence="6">
    <location>
        <begin position="154"/>
        <end position="383"/>
    </location>
</feature>
<evidence type="ECO:0000259" key="7">
    <source>
        <dbReference type="PROSITE" id="PS50110"/>
    </source>
</evidence>
<dbReference type="PATRIC" id="fig|28229.3.peg.4789"/>
<dbReference type="Gene3D" id="1.10.10.60">
    <property type="entry name" value="Homeodomain-like"/>
    <property type="match status" value="1"/>
</dbReference>
<dbReference type="PROSITE" id="PS50110">
    <property type="entry name" value="RESPONSE_REGULATORY"/>
    <property type="match status" value="1"/>
</dbReference>
<evidence type="ECO:0000256" key="5">
    <source>
        <dbReference type="PROSITE-ProRule" id="PRU00169"/>
    </source>
</evidence>
<dbReference type="InterPro" id="IPR025662">
    <property type="entry name" value="Sigma_54_int_dom_ATP-bd_1"/>
</dbReference>
<feature type="domain" description="Response regulatory" evidence="7">
    <location>
        <begin position="12"/>
        <end position="127"/>
    </location>
</feature>
<evidence type="ECO:0000259" key="6">
    <source>
        <dbReference type="PROSITE" id="PS50045"/>
    </source>
</evidence>
<keyword evidence="4" id="KW-0804">Transcription</keyword>
<evidence type="ECO:0000256" key="1">
    <source>
        <dbReference type="ARBA" id="ARBA00022741"/>
    </source>
</evidence>
<dbReference type="GO" id="GO:0005524">
    <property type="term" value="F:ATP binding"/>
    <property type="evidence" value="ECO:0007669"/>
    <property type="project" value="UniProtKB-KW"/>
</dbReference>
<dbReference type="FunFam" id="3.40.50.300:FF:000006">
    <property type="entry name" value="DNA-binding transcriptional regulator NtrC"/>
    <property type="match status" value="1"/>
</dbReference>
<dbReference type="PROSITE" id="PS00688">
    <property type="entry name" value="SIGMA54_INTERACT_3"/>
    <property type="match status" value="1"/>
</dbReference>
<dbReference type="GO" id="GO:0006355">
    <property type="term" value="P:regulation of DNA-templated transcription"/>
    <property type="evidence" value="ECO:0007669"/>
    <property type="project" value="InterPro"/>
</dbReference>
<dbReference type="PANTHER" id="PTHR32071">
    <property type="entry name" value="TRANSCRIPTIONAL REGULATORY PROTEIN"/>
    <property type="match status" value="1"/>
</dbReference>
<name>A0A099K704_COLPS</name>
<dbReference type="SUPFAM" id="SSF52540">
    <property type="entry name" value="P-loop containing nucleoside triphosphate hydrolases"/>
    <property type="match status" value="1"/>
</dbReference>
<dbReference type="Gene3D" id="3.40.50.2300">
    <property type="match status" value="1"/>
</dbReference>
<dbReference type="EMBL" id="JQEC01000075">
    <property type="protein sequence ID" value="KGJ86564.1"/>
    <property type="molecule type" value="Genomic_DNA"/>
</dbReference>
<evidence type="ECO:0000313" key="9">
    <source>
        <dbReference type="Proteomes" id="UP000029868"/>
    </source>
</evidence>
<evidence type="ECO:0000256" key="4">
    <source>
        <dbReference type="ARBA" id="ARBA00023163"/>
    </source>
</evidence>
<feature type="modified residue" description="4-aspartylphosphate" evidence="5">
    <location>
        <position position="61"/>
    </location>
</feature>
<dbReference type="Pfam" id="PF00072">
    <property type="entry name" value="Response_reg"/>
    <property type="match status" value="1"/>
</dbReference>
<dbReference type="PROSITE" id="PS00675">
    <property type="entry name" value="SIGMA54_INTERACT_1"/>
    <property type="match status" value="1"/>
</dbReference>
<sequence>MDNNNSASPLPTLLLVDDDGNILQALKRALHNIEANIVDFQSPIAALEYCQTNQPDVVISDQHMPDMNGCELLEKIKQRWPKSQRIILSAYQDFDLVSAAFSSGVVEKYICKPWVNKELKFVVDKALSRKVNVTVIPSDEDNTPLTGLINFHGIVAEDETMHELFDSIRHASSTNAPIFITGETGTGKELVAKACHSESYHKDQPFIAVNCANFTENLIESQLFGHKKGAFTGAVSSQEGLFSAAKQGSLFLDEITTLSKPLQAKLLRVVQEREFSPLGTNEVLKFHAQIISASSNSISTAVIEGEFREDLYYRLNVITMALPPLRERGGDLVHLASFFLKKYSRVEKKHFRKFSRNAIQIICAYDWPGNIRQLENVIHGLVILNSGEQITSEMIIKSLSTTVRNYAAIQPTSALSVQPVVEKINSHNNTMNSTIKNSSEIQPLWLVEKEAIEAAILHCQGNIPKAAAMLEVSPSTIYRKKLDW</sequence>
<dbReference type="InterPro" id="IPR011006">
    <property type="entry name" value="CheY-like_superfamily"/>
</dbReference>
<dbReference type="Pfam" id="PF25601">
    <property type="entry name" value="AAA_lid_14"/>
    <property type="match status" value="1"/>
</dbReference>
<dbReference type="InterPro" id="IPR002197">
    <property type="entry name" value="HTH_Fis"/>
</dbReference>
<evidence type="ECO:0000256" key="3">
    <source>
        <dbReference type="ARBA" id="ARBA00023015"/>
    </source>
</evidence>
<dbReference type="CDD" id="cd17569">
    <property type="entry name" value="REC_HupR-like"/>
    <property type="match status" value="1"/>
</dbReference>
<evidence type="ECO:0000313" key="8">
    <source>
        <dbReference type="EMBL" id="KGJ86564.1"/>
    </source>
</evidence>
<dbReference type="CDD" id="cd00009">
    <property type="entry name" value="AAA"/>
    <property type="match status" value="1"/>
</dbReference>
<dbReference type="InterPro" id="IPR027417">
    <property type="entry name" value="P-loop_NTPase"/>
</dbReference>
<dbReference type="InterPro" id="IPR002078">
    <property type="entry name" value="Sigma_54_int"/>
</dbReference>
<accession>A0A099K704</accession>
<dbReference type="InterPro" id="IPR009057">
    <property type="entry name" value="Homeodomain-like_sf"/>
</dbReference>
<organism evidence="8 9">
    <name type="scientific">Colwellia psychrerythraea</name>
    <name type="common">Vibrio psychroerythus</name>
    <dbReference type="NCBI Taxonomy" id="28229"/>
    <lineage>
        <taxon>Bacteria</taxon>
        <taxon>Pseudomonadati</taxon>
        <taxon>Pseudomonadota</taxon>
        <taxon>Gammaproteobacteria</taxon>
        <taxon>Alteromonadales</taxon>
        <taxon>Colwelliaceae</taxon>
        <taxon>Colwellia</taxon>
    </lineage>
</organism>
<gene>
    <name evidence="8" type="ORF">GAB14E_0837</name>
</gene>
<evidence type="ECO:0000256" key="2">
    <source>
        <dbReference type="ARBA" id="ARBA00022840"/>
    </source>
</evidence>
<dbReference type="GO" id="GO:0000160">
    <property type="term" value="P:phosphorelay signal transduction system"/>
    <property type="evidence" value="ECO:0007669"/>
    <property type="project" value="InterPro"/>
</dbReference>
<dbReference type="Proteomes" id="UP000029868">
    <property type="component" value="Unassembled WGS sequence"/>
</dbReference>
<dbReference type="Pfam" id="PF02954">
    <property type="entry name" value="HTH_8"/>
    <property type="match status" value="1"/>
</dbReference>
<dbReference type="PROSITE" id="PS50045">
    <property type="entry name" value="SIGMA54_INTERACT_4"/>
    <property type="match status" value="1"/>
</dbReference>
<dbReference type="SMART" id="SM00382">
    <property type="entry name" value="AAA"/>
    <property type="match status" value="1"/>
</dbReference>
<dbReference type="Gene3D" id="1.10.8.60">
    <property type="match status" value="1"/>
</dbReference>
<dbReference type="SUPFAM" id="SSF52172">
    <property type="entry name" value="CheY-like"/>
    <property type="match status" value="1"/>
</dbReference>
<keyword evidence="3" id="KW-0805">Transcription regulation</keyword>
<dbReference type="Gene3D" id="3.40.50.300">
    <property type="entry name" value="P-loop containing nucleotide triphosphate hydrolases"/>
    <property type="match status" value="1"/>
</dbReference>